<dbReference type="InterPro" id="IPR012337">
    <property type="entry name" value="RNaseH-like_sf"/>
</dbReference>
<feature type="region of interest" description="Disordered" evidence="10">
    <location>
        <begin position="462"/>
        <end position="519"/>
    </location>
</feature>
<evidence type="ECO:0000256" key="2">
    <source>
        <dbReference type="ARBA" id="ARBA00022723"/>
    </source>
</evidence>
<dbReference type="GO" id="GO:0046983">
    <property type="term" value="F:protein dimerization activity"/>
    <property type="evidence" value="ECO:0007669"/>
    <property type="project" value="InterPro"/>
</dbReference>
<feature type="compositionally biased region" description="Polar residues" evidence="10">
    <location>
        <begin position="489"/>
        <end position="500"/>
    </location>
</feature>
<dbReference type="GO" id="GO:0008270">
    <property type="term" value="F:zinc ion binding"/>
    <property type="evidence" value="ECO:0007669"/>
    <property type="project" value="UniProtKB-KW"/>
</dbReference>
<sequence length="661" mass="74649">MAENERSSFKRQKMSKVWNHFTLRKADNMVQCIYCKTDLAYHNSTSSMLQHLNRKHPHVNSASPSGVGPSCTVEETAVFTKSILNMLITDMRPLSMVDDTGFRNMIKAFNPKYTIPSRTHFTNMVEQKYSEMIDKLKSVLKETDCVALTTDIWTSVATEAYLGITCHFLGDDWEMQSLSLTTMPLEERHTASNIADWLEEAATKFHIPFKKLKAVVHDNGANVVAAARILKERHGWASVRCAGHTLNLVVQNTLKSNKTISSCVASARCLVEHFKKSELACTKLKEKQQQMGVQQHMLVQDVSTRWNNTLHMLSRLLEQRWPVTAALSDPAVNPRGKNHYLDLKPEQWILTEELTQILEPFEGATVFLSGEQYVTLSALPQLVQTLKKSTLSPAFETTPVKAFQNLAAEQITDRWKDLFTFKPEDPNTALLAAAMDPRFRKLKFLSSEESFKVQSTIQTMALTVRRQGRQPNEQGNESTTNTEEECPATQAQGSSRNVLGSSSDSSCSDEEDEDEKQNREVQREVLQYFGEHPLSKKEDPLSWWRENAARYPTLAKLAKSFLSIPATSTPSERLFSAAGNIASKRRASLTPDHVNMLTFLHCNHHLLTQPTVSKSSLLIGQSHTWGSGEGRGHFYEHESVLLQTSRKMCCKTQAAQIHMRE</sequence>
<evidence type="ECO:0000259" key="11">
    <source>
        <dbReference type="PROSITE" id="PS50808"/>
    </source>
</evidence>
<dbReference type="InterPro" id="IPR052035">
    <property type="entry name" value="ZnF_BED_domain_contain"/>
</dbReference>
<dbReference type="SUPFAM" id="SSF57667">
    <property type="entry name" value="beta-beta-alpha zinc fingers"/>
    <property type="match status" value="1"/>
</dbReference>
<evidence type="ECO:0000256" key="3">
    <source>
        <dbReference type="ARBA" id="ARBA00022771"/>
    </source>
</evidence>
<reference evidence="12" key="1">
    <citation type="submission" date="2020-06" db="EMBL/GenBank/DDBJ databases">
        <authorList>
            <consortium name="Wellcome Sanger Institute Data Sharing"/>
        </authorList>
    </citation>
    <scope>NUCLEOTIDE SEQUENCE [LARGE SCALE GENOMIC DNA]</scope>
</reference>
<evidence type="ECO:0000256" key="8">
    <source>
        <dbReference type="ARBA" id="ARBA00023242"/>
    </source>
</evidence>
<dbReference type="Pfam" id="PF05699">
    <property type="entry name" value="Dimer_Tnp_hAT"/>
    <property type="match status" value="1"/>
</dbReference>
<evidence type="ECO:0000313" key="12">
    <source>
        <dbReference type="Ensembl" id="ENSGWIP00000039269.1"/>
    </source>
</evidence>
<dbReference type="PROSITE" id="PS50808">
    <property type="entry name" value="ZF_BED"/>
    <property type="match status" value="1"/>
</dbReference>
<dbReference type="AlphaFoldDB" id="A0A8C5H2Z6"/>
<dbReference type="InterPro" id="IPR036236">
    <property type="entry name" value="Znf_C2H2_sf"/>
</dbReference>
<dbReference type="GO" id="GO:0009791">
    <property type="term" value="P:post-embryonic development"/>
    <property type="evidence" value="ECO:0007669"/>
    <property type="project" value="UniProtKB-ARBA"/>
</dbReference>
<keyword evidence="2" id="KW-0479">Metal-binding</keyword>
<evidence type="ECO:0000313" key="13">
    <source>
        <dbReference type="Proteomes" id="UP000694680"/>
    </source>
</evidence>
<evidence type="ECO:0000256" key="1">
    <source>
        <dbReference type="ARBA" id="ARBA00004123"/>
    </source>
</evidence>
<feature type="compositionally biased region" description="Polar residues" evidence="10">
    <location>
        <begin position="469"/>
        <end position="481"/>
    </location>
</feature>
<evidence type="ECO:0000256" key="10">
    <source>
        <dbReference type="SAM" id="MobiDB-lite"/>
    </source>
</evidence>
<keyword evidence="7" id="KW-0804">Transcription</keyword>
<dbReference type="SMART" id="SM00614">
    <property type="entry name" value="ZnF_BED"/>
    <property type="match status" value="1"/>
</dbReference>
<evidence type="ECO:0000256" key="6">
    <source>
        <dbReference type="ARBA" id="ARBA00023125"/>
    </source>
</evidence>
<feature type="domain" description="BED-type" evidence="11">
    <location>
        <begin position="12"/>
        <end position="63"/>
    </location>
</feature>
<organism evidence="12 13">
    <name type="scientific">Gouania willdenowi</name>
    <name type="common">Blunt-snouted clingfish</name>
    <name type="synonym">Lepadogaster willdenowi</name>
    <dbReference type="NCBI Taxonomy" id="441366"/>
    <lineage>
        <taxon>Eukaryota</taxon>
        <taxon>Metazoa</taxon>
        <taxon>Chordata</taxon>
        <taxon>Craniata</taxon>
        <taxon>Vertebrata</taxon>
        <taxon>Euteleostomi</taxon>
        <taxon>Actinopterygii</taxon>
        <taxon>Neopterygii</taxon>
        <taxon>Teleostei</taxon>
        <taxon>Neoteleostei</taxon>
        <taxon>Acanthomorphata</taxon>
        <taxon>Ovalentaria</taxon>
        <taxon>Blenniimorphae</taxon>
        <taxon>Blenniiformes</taxon>
        <taxon>Gobiesocoidei</taxon>
        <taxon>Gobiesocidae</taxon>
        <taxon>Gobiesocinae</taxon>
        <taxon>Gouania</taxon>
    </lineage>
</organism>
<protein>
    <recommendedName>
        <fullName evidence="11">BED-type domain-containing protein</fullName>
    </recommendedName>
</protein>
<proteinExistence type="predicted"/>
<dbReference type="InterPro" id="IPR003656">
    <property type="entry name" value="Znf_BED"/>
</dbReference>
<dbReference type="Gene3D" id="1.10.10.1070">
    <property type="entry name" value="Zinc finger, BED domain-containing"/>
    <property type="match status" value="1"/>
</dbReference>
<evidence type="ECO:0000256" key="9">
    <source>
        <dbReference type="PROSITE-ProRule" id="PRU00027"/>
    </source>
</evidence>
<dbReference type="Ensembl" id="ENSGWIT00000042705.1">
    <property type="protein sequence ID" value="ENSGWIP00000039269.1"/>
    <property type="gene ID" value="ENSGWIG00000019969.1"/>
</dbReference>
<dbReference type="GO" id="GO:0003677">
    <property type="term" value="F:DNA binding"/>
    <property type="evidence" value="ECO:0007669"/>
    <property type="project" value="UniProtKB-KW"/>
</dbReference>
<evidence type="ECO:0000256" key="5">
    <source>
        <dbReference type="ARBA" id="ARBA00023015"/>
    </source>
</evidence>
<evidence type="ECO:0000256" key="7">
    <source>
        <dbReference type="ARBA" id="ARBA00023163"/>
    </source>
</evidence>
<evidence type="ECO:0000256" key="4">
    <source>
        <dbReference type="ARBA" id="ARBA00022833"/>
    </source>
</evidence>
<dbReference type="Proteomes" id="UP000694680">
    <property type="component" value="Chromosome 17"/>
</dbReference>
<reference evidence="12" key="3">
    <citation type="submission" date="2025-09" db="UniProtKB">
        <authorList>
            <consortium name="Ensembl"/>
        </authorList>
    </citation>
    <scope>IDENTIFICATION</scope>
</reference>
<comment type="subcellular location">
    <subcellularLocation>
        <location evidence="1">Nucleus</location>
    </subcellularLocation>
</comment>
<dbReference type="Pfam" id="PF02892">
    <property type="entry name" value="zf-BED"/>
    <property type="match status" value="1"/>
</dbReference>
<dbReference type="GO" id="GO:0005634">
    <property type="term" value="C:nucleus"/>
    <property type="evidence" value="ECO:0007669"/>
    <property type="project" value="UniProtKB-SubCell"/>
</dbReference>
<dbReference type="SUPFAM" id="SSF53098">
    <property type="entry name" value="Ribonuclease H-like"/>
    <property type="match status" value="1"/>
</dbReference>
<accession>A0A8C5H2Z6</accession>
<keyword evidence="4" id="KW-0862">Zinc</keyword>
<keyword evidence="5" id="KW-0805">Transcription regulation</keyword>
<keyword evidence="3 9" id="KW-0863">Zinc-finger</keyword>
<keyword evidence="8" id="KW-0539">Nucleus</keyword>
<keyword evidence="6" id="KW-0238">DNA-binding</keyword>
<name>A0A8C5H2Z6_GOUWI</name>
<dbReference type="PANTHER" id="PTHR46481:SF10">
    <property type="entry name" value="ZINC FINGER BED DOMAIN-CONTAINING PROTEIN 39"/>
    <property type="match status" value="1"/>
</dbReference>
<reference evidence="12" key="2">
    <citation type="submission" date="2025-08" db="UniProtKB">
        <authorList>
            <consortium name="Ensembl"/>
        </authorList>
    </citation>
    <scope>IDENTIFICATION</scope>
</reference>
<dbReference type="SUPFAM" id="SSF140996">
    <property type="entry name" value="Hermes dimerisation domain"/>
    <property type="match status" value="1"/>
</dbReference>
<dbReference type="PANTHER" id="PTHR46481">
    <property type="entry name" value="ZINC FINGER BED DOMAIN-CONTAINING PROTEIN 4"/>
    <property type="match status" value="1"/>
</dbReference>
<dbReference type="InterPro" id="IPR008906">
    <property type="entry name" value="HATC_C_dom"/>
</dbReference>
<keyword evidence="13" id="KW-1185">Reference proteome</keyword>